<dbReference type="InterPro" id="IPR001623">
    <property type="entry name" value="DnaJ_domain"/>
</dbReference>
<dbReference type="SUPFAM" id="SSF46565">
    <property type="entry name" value="Chaperone J-domain"/>
    <property type="match status" value="1"/>
</dbReference>
<feature type="domain" description="J" evidence="1">
    <location>
        <begin position="9"/>
        <end position="78"/>
    </location>
</feature>
<evidence type="ECO:0000313" key="2">
    <source>
        <dbReference type="EMBL" id="ERN04357.1"/>
    </source>
</evidence>
<gene>
    <name evidence="2" type="ORF">AMTR_s00147p00061530</name>
</gene>
<reference evidence="3" key="1">
    <citation type="journal article" date="2013" name="Science">
        <title>The Amborella genome and the evolution of flowering plants.</title>
        <authorList>
            <consortium name="Amborella Genome Project"/>
        </authorList>
    </citation>
    <scope>NUCLEOTIDE SEQUENCE [LARGE SCALE GENOMIC DNA]</scope>
</reference>
<dbReference type="HOGENOM" id="CLU_017633_11_3_1"/>
<dbReference type="InterPro" id="IPR018253">
    <property type="entry name" value="DnaJ_domain_CS"/>
</dbReference>
<dbReference type="Pfam" id="PF00226">
    <property type="entry name" value="DnaJ"/>
    <property type="match status" value="1"/>
</dbReference>
<dbReference type="Gene3D" id="1.10.287.110">
    <property type="entry name" value="DnaJ domain"/>
    <property type="match status" value="1"/>
</dbReference>
<dbReference type="PRINTS" id="PR00625">
    <property type="entry name" value="JDOMAIN"/>
</dbReference>
<dbReference type="PANTHER" id="PTHR44743:SF10">
    <property type="entry name" value="J DOMAIN-CONTAINING PROTEIN"/>
    <property type="match status" value="1"/>
</dbReference>
<dbReference type="Proteomes" id="UP000017836">
    <property type="component" value="Unassembled WGS sequence"/>
</dbReference>
<dbReference type="eggNOG" id="KOG0714">
    <property type="taxonomic scope" value="Eukaryota"/>
</dbReference>
<proteinExistence type="predicted"/>
<protein>
    <recommendedName>
        <fullName evidence="1">J domain-containing protein</fullName>
    </recommendedName>
</protein>
<organism evidence="2 3">
    <name type="scientific">Amborella trichopoda</name>
    <dbReference type="NCBI Taxonomy" id="13333"/>
    <lineage>
        <taxon>Eukaryota</taxon>
        <taxon>Viridiplantae</taxon>
        <taxon>Streptophyta</taxon>
        <taxon>Embryophyta</taxon>
        <taxon>Tracheophyta</taxon>
        <taxon>Spermatophyta</taxon>
        <taxon>Magnoliopsida</taxon>
        <taxon>Amborellales</taxon>
        <taxon>Amborellaceae</taxon>
        <taxon>Amborella</taxon>
    </lineage>
</organism>
<dbReference type="STRING" id="13333.W1P3C5"/>
<keyword evidence="3" id="KW-1185">Reference proteome</keyword>
<dbReference type="OrthoDB" id="10250354at2759"/>
<dbReference type="EMBL" id="KI394278">
    <property type="protein sequence ID" value="ERN04357.1"/>
    <property type="molecule type" value="Genomic_DNA"/>
</dbReference>
<dbReference type="InterPro" id="IPR036869">
    <property type="entry name" value="J_dom_sf"/>
</dbReference>
<sequence>MEIYQGLPSYYSTLGVSKNASLFEIRSAFKKLAMKWHPDKWARDPRLVEEAKKRFQQIQEAYEVLSDHNKRTLYDAGLYSPEEETDQGFCDFVQEMVGLMANVRAEERSYTIDDLQNMFAEMVAEWGEVGFESVTEHPKDQQYFFTHEKHRKWPEEGACERAKRARVSAVGSDRRLNVAQYSPFTTAAFVA</sequence>
<dbReference type="OMA" id="FESPQWF"/>
<dbReference type="PROSITE" id="PS50076">
    <property type="entry name" value="DNAJ_2"/>
    <property type="match status" value="1"/>
</dbReference>
<dbReference type="CDD" id="cd06257">
    <property type="entry name" value="DnaJ"/>
    <property type="match status" value="1"/>
</dbReference>
<dbReference type="PANTHER" id="PTHR44743">
    <property type="entry name" value="PUTATIVE, EXPRESSED-RELATED"/>
    <property type="match status" value="1"/>
</dbReference>
<dbReference type="PROSITE" id="PS00636">
    <property type="entry name" value="DNAJ_1"/>
    <property type="match status" value="1"/>
</dbReference>
<accession>W1P3C5</accession>
<dbReference type="Gramene" id="ERN04357">
    <property type="protein sequence ID" value="ERN04357"/>
    <property type="gene ID" value="AMTR_s00147p00061530"/>
</dbReference>
<dbReference type="SMART" id="SM00271">
    <property type="entry name" value="DnaJ"/>
    <property type="match status" value="1"/>
</dbReference>
<evidence type="ECO:0000313" key="3">
    <source>
        <dbReference type="Proteomes" id="UP000017836"/>
    </source>
</evidence>
<evidence type="ECO:0000259" key="1">
    <source>
        <dbReference type="PROSITE" id="PS50076"/>
    </source>
</evidence>
<dbReference type="AlphaFoldDB" id="W1P3C5"/>
<name>W1P3C5_AMBTC</name>